<evidence type="ECO:0000313" key="1">
    <source>
        <dbReference type="EMBL" id="MBL3673868.1"/>
    </source>
</evidence>
<accession>A0ABS1S587</accession>
<keyword evidence="2" id="KW-1185">Reference proteome</keyword>
<dbReference type="Proteomes" id="UP000644749">
    <property type="component" value="Unassembled WGS sequence"/>
</dbReference>
<reference evidence="1 2" key="1">
    <citation type="submission" date="2021-01" db="EMBL/GenBank/DDBJ databases">
        <title>011410 draft genome.</title>
        <authorList>
            <person name="Lang L."/>
        </authorList>
    </citation>
    <scope>NUCLEOTIDE SEQUENCE [LARGE SCALE GENOMIC DNA]</scope>
    <source>
        <strain evidence="1 2">KCTC 42845</strain>
    </source>
</reference>
<name>A0ABS1S587_9RHOB</name>
<dbReference type="RefSeq" id="WP_191311277.1">
    <property type="nucleotide sequence ID" value="NZ_BNCL01000012.1"/>
</dbReference>
<organism evidence="1 2">
    <name type="scientific">Paracoccus aerius</name>
    <dbReference type="NCBI Taxonomy" id="1915382"/>
    <lineage>
        <taxon>Bacteria</taxon>
        <taxon>Pseudomonadati</taxon>
        <taxon>Pseudomonadota</taxon>
        <taxon>Alphaproteobacteria</taxon>
        <taxon>Rhodobacterales</taxon>
        <taxon>Paracoccaceae</taxon>
        <taxon>Paracoccus</taxon>
    </lineage>
</organism>
<comment type="caution">
    <text evidence="1">The sequence shown here is derived from an EMBL/GenBank/DDBJ whole genome shotgun (WGS) entry which is preliminary data.</text>
</comment>
<proteinExistence type="predicted"/>
<protein>
    <submittedName>
        <fullName evidence="1">Uncharacterized protein</fullName>
    </submittedName>
</protein>
<sequence>METDLKDWGRKLQQESVPERLQVLAAQLRDVLLQRKAGTEGRRDS</sequence>
<evidence type="ECO:0000313" key="2">
    <source>
        <dbReference type="Proteomes" id="UP000644749"/>
    </source>
</evidence>
<dbReference type="EMBL" id="JAESHT010000007">
    <property type="protein sequence ID" value="MBL3673868.1"/>
    <property type="molecule type" value="Genomic_DNA"/>
</dbReference>
<gene>
    <name evidence="1" type="ORF">JL111_10255</name>
</gene>